<keyword evidence="3" id="KW-1185">Reference proteome</keyword>
<sequence>MVKLRNPLIAREGPPVALNVRAARWGALACVAAVAVMAGPILRGHGDAEAWLAARPEACGTRPEARVAPPDASDLRAASALWFIETCEVAE</sequence>
<organism evidence="2 4">
    <name type="scientific">Jannaschia seohaensis</name>
    <dbReference type="NCBI Taxonomy" id="475081"/>
    <lineage>
        <taxon>Bacteria</taxon>
        <taxon>Pseudomonadati</taxon>
        <taxon>Pseudomonadota</taxon>
        <taxon>Alphaproteobacteria</taxon>
        <taxon>Rhodobacterales</taxon>
        <taxon>Roseobacteraceae</taxon>
        <taxon>Jannaschia</taxon>
    </lineage>
</organism>
<reference evidence="2 4" key="1">
    <citation type="submission" date="2016-10" db="EMBL/GenBank/DDBJ databases">
        <authorList>
            <person name="Cai Z."/>
        </authorList>
    </citation>
    <scope>NUCLEOTIDE SEQUENCE [LARGE SCALE GENOMIC DNA]</scope>
    <source>
        <strain evidence="2 4">DSM 25227</strain>
    </source>
</reference>
<accession>A0A2Y9B2D4</accession>
<reference evidence="1 3" key="2">
    <citation type="submission" date="2018-03" db="EMBL/GenBank/DDBJ databases">
        <title>Genomic Encyclopedia of Archaeal and Bacterial Type Strains, Phase II (KMG-II): from individual species to whole genera.</title>
        <authorList>
            <person name="Goeker M."/>
        </authorList>
    </citation>
    <scope>NUCLEOTIDE SEQUENCE [LARGE SCALE GENOMIC DNA]</scope>
    <source>
        <strain evidence="1 3">DSM 25227</strain>
    </source>
</reference>
<dbReference type="EMBL" id="QGDJ01000014">
    <property type="protein sequence ID" value="PWJ13285.1"/>
    <property type="molecule type" value="Genomic_DNA"/>
</dbReference>
<name>A0A2Y9B2D4_9RHOB</name>
<protein>
    <submittedName>
        <fullName evidence="2">Uncharacterized protein</fullName>
    </submittedName>
</protein>
<evidence type="ECO:0000313" key="4">
    <source>
        <dbReference type="Proteomes" id="UP000251571"/>
    </source>
</evidence>
<evidence type="ECO:0000313" key="3">
    <source>
        <dbReference type="Proteomes" id="UP000245839"/>
    </source>
</evidence>
<dbReference type="RefSeq" id="WP_109565975.1">
    <property type="nucleotide sequence ID" value="NZ_QGDJ01000014.1"/>
</dbReference>
<dbReference type="Proteomes" id="UP000251571">
    <property type="component" value="Unassembled WGS sequence"/>
</dbReference>
<gene>
    <name evidence="1" type="ORF">BCF38_11448</name>
    <name evidence="2" type="ORF">SAMN05421539_11448</name>
</gene>
<dbReference type="Proteomes" id="UP000245839">
    <property type="component" value="Unassembled WGS sequence"/>
</dbReference>
<evidence type="ECO:0000313" key="2">
    <source>
        <dbReference type="EMBL" id="SSA50611.1"/>
    </source>
</evidence>
<proteinExistence type="predicted"/>
<dbReference type="OrthoDB" id="7659361at2"/>
<dbReference type="AlphaFoldDB" id="A0A2Y9B2D4"/>
<evidence type="ECO:0000313" key="1">
    <source>
        <dbReference type="EMBL" id="PWJ13285.1"/>
    </source>
</evidence>
<dbReference type="EMBL" id="UETC01000014">
    <property type="protein sequence ID" value="SSA50611.1"/>
    <property type="molecule type" value="Genomic_DNA"/>
</dbReference>